<reference evidence="2 3" key="1">
    <citation type="submission" date="2024-09" db="EMBL/GenBank/DDBJ databases">
        <authorList>
            <person name="Sun Q."/>
            <person name="Mori K."/>
        </authorList>
    </citation>
    <scope>NUCLEOTIDE SEQUENCE [LARGE SCALE GENOMIC DNA]</scope>
    <source>
        <strain evidence="2 3">NCAIM B.02621</strain>
    </source>
</reference>
<keyword evidence="3" id="KW-1185">Reference proteome</keyword>
<organism evidence="2 3">
    <name type="scientific">Brevundimonas balnearis</name>
    <dbReference type="NCBI Taxonomy" id="1572858"/>
    <lineage>
        <taxon>Bacteria</taxon>
        <taxon>Pseudomonadati</taxon>
        <taxon>Pseudomonadota</taxon>
        <taxon>Alphaproteobacteria</taxon>
        <taxon>Caulobacterales</taxon>
        <taxon>Caulobacteraceae</taxon>
        <taxon>Brevundimonas</taxon>
    </lineage>
</organism>
<dbReference type="RefSeq" id="WP_376833168.1">
    <property type="nucleotide sequence ID" value="NZ_JBHLSW010000001.1"/>
</dbReference>
<accession>A0ABV6QY77</accession>
<name>A0ABV6QY77_9CAUL</name>
<gene>
    <name evidence="2" type="ORF">ACFFGE_00340</name>
</gene>
<proteinExistence type="predicted"/>
<feature type="chain" id="PRO_5046476742" description="Lipoprotein" evidence="1">
    <location>
        <begin position="22"/>
        <end position="69"/>
    </location>
</feature>
<comment type="caution">
    <text evidence="2">The sequence shown here is derived from an EMBL/GenBank/DDBJ whole genome shotgun (WGS) entry which is preliminary data.</text>
</comment>
<evidence type="ECO:0008006" key="4">
    <source>
        <dbReference type="Google" id="ProtNLM"/>
    </source>
</evidence>
<keyword evidence="1" id="KW-0732">Signal</keyword>
<dbReference type="Proteomes" id="UP001589906">
    <property type="component" value="Unassembled WGS sequence"/>
</dbReference>
<dbReference type="EMBL" id="JBHLSW010000001">
    <property type="protein sequence ID" value="MFC0632330.1"/>
    <property type="molecule type" value="Genomic_DNA"/>
</dbReference>
<feature type="signal peptide" evidence="1">
    <location>
        <begin position="1"/>
        <end position="21"/>
    </location>
</feature>
<sequence>MRVVALLIAALSLTACAPAYEAMPQSSYQWERRQQEIEYREAERRRLCAMMDKTTERYERDCTRPGDPD</sequence>
<evidence type="ECO:0000313" key="3">
    <source>
        <dbReference type="Proteomes" id="UP001589906"/>
    </source>
</evidence>
<dbReference type="PROSITE" id="PS51257">
    <property type="entry name" value="PROKAR_LIPOPROTEIN"/>
    <property type="match status" value="1"/>
</dbReference>
<protein>
    <recommendedName>
        <fullName evidence="4">Lipoprotein</fullName>
    </recommendedName>
</protein>
<evidence type="ECO:0000256" key="1">
    <source>
        <dbReference type="SAM" id="SignalP"/>
    </source>
</evidence>
<evidence type="ECO:0000313" key="2">
    <source>
        <dbReference type="EMBL" id="MFC0632330.1"/>
    </source>
</evidence>